<dbReference type="EMBL" id="VSSQ01003099">
    <property type="protein sequence ID" value="MPM19046.1"/>
    <property type="molecule type" value="Genomic_DNA"/>
</dbReference>
<gene>
    <name evidence="1" type="ORF">SDC9_65464</name>
</gene>
<name>A0A644XS46_9ZZZZ</name>
<comment type="caution">
    <text evidence="1">The sequence shown here is derived from an EMBL/GenBank/DDBJ whole genome shotgun (WGS) entry which is preliminary data.</text>
</comment>
<evidence type="ECO:0000313" key="1">
    <source>
        <dbReference type="EMBL" id="MPM19046.1"/>
    </source>
</evidence>
<organism evidence="1">
    <name type="scientific">bioreactor metagenome</name>
    <dbReference type="NCBI Taxonomy" id="1076179"/>
    <lineage>
        <taxon>unclassified sequences</taxon>
        <taxon>metagenomes</taxon>
        <taxon>ecological metagenomes</taxon>
    </lineage>
</organism>
<reference evidence="1" key="1">
    <citation type="submission" date="2019-08" db="EMBL/GenBank/DDBJ databases">
        <authorList>
            <person name="Kucharzyk K."/>
            <person name="Murdoch R.W."/>
            <person name="Higgins S."/>
            <person name="Loffler F."/>
        </authorList>
    </citation>
    <scope>NUCLEOTIDE SEQUENCE</scope>
</reference>
<dbReference type="AlphaFoldDB" id="A0A644XS46"/>
<accession>A0A644XS46</accession>
<sequence length="52" mass="5933">MVMEGTILPSNSTFEILLPIEDLQSLRPYAAIDPKRMVKVVVLMEMMALLRK</sequence>
<proteinExistence type="predicted"/>
<protein>
    <submittedName>
        <fullName evidence="1">Uncharacterized protein</fullName>
    </submittedName>
</protein>